<dbReference type="GO" id="GO:0000398">
    <property type="term" value="P:mRNA splicing, via spliceosome"/>
    <property type="evidence" value="ECO:0007669"/>
    <property type="project" value="TreeGrafter"/>
</dbReference>
<dbReference type="GO" id="GO:0005685">
    <property type="term" value="C:U1 snRNP"/>
    <property type="evidence" value="ECO:0007669"/>
    <property type="project" value="TreeGrafter"/>
</dbReference>
<keyword evidence="6" id="KW-0687">Ribonucleoprotein</keyword>
<proteinExistence type="predicted"/>
<dbReference type="GO" id="GO:0071004">
    <property type="term" value="C:U2-type prespliceosome"/>
    <property type="evidence" value="ECO:0007669"/>
    <property type="project" value="TreeGrafter"/>
</dbReference>
<evidence type="ECO:0000313" key="10">
    <source>
        <dbReference type="EMBL" id="KAK2077527.1"/>
    </source>
</evidence>
<dbReference type="Pfam" id="PF00076">
    <property type="entry name" value="RRM_1"/>
    <property type="match status" value="1"/>
</dbReference>
<feature type="domain" description="RRM" evidence="9">
    <location>
        <begin position="133"/>
        <end position="211"/>
    </location>
</feature>
<dbReference type="GO" id="GO:0030619">
    <property type="term" value="F:U1 snRNA binding"/>
    <property type="evidence" value="ECO:0007669"/>
    <property type="project" value="InterPro"/>
</dbReference>
<sequence>MDFQRKEPSFLARRIDEKYKMKESVTGHRTGLTDRLLKLFAPRKPLEFWAPETKKPKAVPMSGIAGYVDRFAAAGEPEYGDPSLASAEPRPFQSPELQLQARIETETAPERRVPAAAARDVSADPNVEGDPFKTLFVGRLAYETTERKLRREFEEFGPIRRIRMVQDRTSGKPRGYAFIEYEQVGDMKQAYKLADGRKIEGRRILVDVERGRAVPGWLPRYMGGGKGGESRATKPPKDPKRVFAQRQIDRFLEEQAARRRGAAAGEGGEEAAEERGAA</sequence>
<reference evidence="10" key="1">
    <citation type="submission" date="2021-01" db="EMBL/GenBank/DDBJ databases">
        <authorList>
            <person name="Eckstrom K.M.E."/>
        </authorList>
    </citation>
    <scope>NUCLEOTIDE SEQUENCE</scope>
    <source>
        <strain evidence="10">UVCC 0001</strain>
    </source>
</reference>
<dbReference type="InterPro" id="IPR034143">
    <property type="entry name" value="snRNP70_RRM"/>
</dbReference>
<dbReference type="SMART" id="SM00360">
    <property type="entry name" value="RRM"/>
    <property type="match status" value="1"/>
</dbReference>
<dbReference type="InterPro" id="IPR035979">
    <property type="entry name" value="RBD_domain_sf"/>
</dbReference>
<evidence type="ECO:0000256" key="2">
    <source>
        <dbReference type="ARBA" id="ARBA00004642"/>
    </source>
</evidence>
<evidence type="ECO:0000256" key="4">
    <source>
        <dbReference type="ARBA" id="ARBA00022884"/>
    </source>
</evidence>
<dbReference type="EMBL" id="JASFZW010000006">
    <property type="protein sequence ID" value="KAK2077527.1"/>
    <property type="molecule type" value="Genomic_DNA"/>
</dbReference>
<dbReference type="FunFam" id="3.30.70.330:FF:001585">
    <property type="entry name" value="U1 small nuclear ribonucleoprotein 70 kDa"/>
    <property type="match status" value="1"/>
</dbReference>
<keyword evidence="11" id="KW-1185">Reference proteome</keyword>
<organism evidence="10 11">
    <name type="scientific">Prototheca wickerhamii</name>
    <dbReference type="NCBI Taxonomy" id="3111"/>
    <lineage>
        <taxon>Eukaryota</taxon>
        <taxon>Viridiplantae</taxon>
        <taxon>Chlorophyta</taxon>
        <taxon>core chlorophytes</taxon>
        <taxon>Trebouxiophyceae</taxon>
        <taxon>Chlorellales</taxon>
        <taxon>Chlorellaceae</taxon>
        <taxon>Prototheca</taxon>
    </lineage>
</organism>
<feature type="region of interest" description="Disordered" evidence="8">
    <location>
        <begin position="219"/>
        <end position="241"/>
    </location>
</feature>
<dbReference type="PROSITE" id="PS50102">
    <property type="entry name" value="RRM"/>
    <property type="match status" value="1"/>
</dbReference>
<protein>
    <recommendedName>
        <fullName evidence="3">U1 small nuclear ribonucleoprotein 70 kDa</fullName>
    </recommendedName>
</protein>
<dbReference type="GO" id="GO:0016607">
    <property type="term" value="C:nuclear speck"/>
    <property type="evidence" value="ECO:0007669"/>
    <property type="project" value="UniProtKB-SubCell"/>
</dbReference>
<comment type="subcellular location">
    <subcellularLocation>
        <location evidence="1">Nucleus speckle</location>
    </subcellularLocation>
    <subcellularLocation>
        <location evidence="2">Nucleus</location>
        <location evidence="2">Nucleoplasm</location>
    </subcellularLocation>
</comment>
<evidence type="ECO:0000256" key="6">
    <source>
        <dbReference type="ARBA" id="ARBA00023274"/>
    </source>
</evidence>
<evidence type="ECO:0000256" key="8">
    <source>
        <dbReference type="SAM" id="MobiDB-lite"/>
    </source>
</evidence>
<dbReference type="AlphaFoldDB" id="A0AAD9IJW2"/>
<evidence type="ECO:0000256" key="3">
    <source>
        <dbReference type="ARBA" id="ARBA00016996"/>
    </source>
</evidence>
<dbReference type="GO" id="GO:0071011">
    <property type="term" value="C:precatalytic spliceosome"/>
    <property type="evidence" value="ECO:0007669"/>
    <property type="project" value="TreeGrafter"/>
</dbReference>
<evidence type="ECO:0000313" key="11">
    <source>
        <dbReference type="Proteomes" id="UP001255856"/>
    </source>
</evidence>
<dbReference type="Pfam" id="PF12220">
    <property type="entry name" value="U1snRNP70_N"/>
    <property type="match status" value="1"/>
</dbReference>
<evidence type="ECO:0000256" key="5">
    <source>
        <dbReference type="ARBA" id="ARBA00023242"/>
    </source>
</evidence>
<gene>
    <name evidence="10" type="ORF">QBZ16_004372</name>
</gene>
<comment type="caution">
    <text evidence="10">The sequence shown here is derived from an EMBL/GenBank/DDBJ whole genome shotgun (WGS) entry which is preliminary data.</text>
</comment>
<keyword evidence="5" id="KW-0539">Nucleus</keyword>
<accession>A0AAD9IJW2</accession>
<dbReference type="InterPro" id="IPR051183">
    <property type="entry name" value="U1_U11-U12_snRNP_70-35kDa"/>
</dbReference>
<feature type="compositionally biased region" description="Basic and acidic residues" evidence="8">
    <location>
        <begin position="228"/>
        <end position="241"/>
    </location>
</feature>
<feature type="region of interest" description="Disordered" evidence="8">
    <location>
        <begin position="254"/>
        <end position="278"/>
    </location>
</feature>
<dbReference type="PANTHER" id="PTHR13952">
    <property type="entry name" value="U1 SMALL NUCLEAR RIBONUCLEOPROTEIN 70 KD"/>
    <property type="match status" value="1"/>
</dbReference>
<evidence type="ECO:0000256" key="1">
    <source>
        <dbReference type="ARBA" id="ARBA00004324"/>
    </source>
</evidence>
<dbReference type="GO" id="GO:0003729">
    <property type="term" value="F:mRNA binding"/>
    <property type="evidence" value="ECO:0007669"/>
    <property type="project" value="TreeGrafter"/>
</dbReference>
<keyword evidence="4 7" id="KW-0694">RNA-binding</keyword>
<evidence type="ECO:0000259" key="9">
    <source>
        <dbReference type="PROSITE" id="PS50102"/>
    </source>
</evidence>
<dbReference type="InterPro" id="IPR012677">
    <property type="entry name" value="Nucleotide-bd_a/b_plait_sf"/>
</dbReference>
<dbReference type="InterPro" id="IPR000504">
    <property type="entry name" value="RRM_dom"/>
</dbReference>
<dbReference type="CDD" id="cd12236">
    <property type="entry name" value="RRM_snRNP70"/>
    <property type="match status" value="1"/>
</dbReference>
<dbReference type="SUPFAM" id="SSF54928">
    <property type="entry name" value="RNA-binding domain, RBD"/>
    <property type="match status" value="1"/>
</dbReference>
<dbReference type="InterPro" id="IPR022023">
    <property type="entry name" value="U1snRNP70_N"/>
</dbReference>
<dbReference type="Proteomes" id="UP001255856">
    <property type="component" value="Unassembled WGS sequence"/>
</dbReference>
<dbReference type="Gene3D" id="3.30.70.330">
    <property type="match status" value="1"/>
</dbReference>
<evidence type="ECO:0000256" key="7">
    <source>
        <dbReference type="PROSITE-ProRule" id="PRU00176"/>
    </source>
</evidence>
<name>A0AAD9IJW2_PROWI</name>
<dbReference type="PANTHER" id="PTHR13952:SF5">
    <property type="entry name" value="U1 SMALL NUCLEAR RIBONUCLEOPROTEIN 70 KDA"/>
    <property type="match status" value="1"/>
</dbReference>